<evidence type="ECO:0000313" key="22">
    <source>
        <dbReference type="EMBL" id="CCA15911.1"/>
    </source>
</evidence>
<evidence type="ECO:0000256" key="12">
    <source>
        <dbReference type="ARBA" id="ARBA00023172"/>
    </source>
</evidence>
<evidence type="ECO:0000256" key="5">
    <source>
        <dbReference type="ARBA" id="ARBA00022598"/>
    </source>
</evidence>
<dbReference type="InterPro" id="IPR011701">
    <property type="entry name" value="MFS"/>
</dbReference>
<keyword evidence="14" id="KW-0539">Nucleus</keyword>
<keyword evidence="8" id="KW-0547">Nucleotide-binding</keyword>
<keyword evidence="11" id="KW-0460">Magnesium</keyword>
<reference evidence="22" key="1">
    <citation type="journal article" date="2011" name="PLoS Biol.">
        <title>Gene gain and loss during evolution of obligate parasitism in the white rust pathogen of Arabidopsis thaliana.</title>
        <authorList>
            <person name="Kemen E."/>
            <person name="Gardiner A."/>
            <person name="Schultz-Larsen T."/>
            <person name="Kemen A.C."/>
            <person name="Balmuth A.L."/>
            <person name="Robert-Seilaniantz A."/>
            <person name="Bailey K."/>
            <person name="Holub E."/>
            <person name="Studholme D.J."/>
            <person name="Maclean D."/>
            <person name="Jones J.D."/>
        </authorList>
    </citation>
    <scope>NUCLEOTIDE SEQUENCE</scope>
</reference>
<evidence type="ECO:0000256" key="4">
    <source>
        <dbReference type="ARBA" id="ARBA00007572"/>
    </source>
</evidence>
<dbReference type="PROSITE" id="PS00697">
    <property type="entry name" value="DNA_LIGASE_A1"/>
    <property type="match status" value="1"/>
</dbReference>
<keyword evidence="13" id="KW-0234">DNA repair</keyword>
<dbReference type="InterPro" id="IPR012309">
    <property type="entry name" value="DNA_ligase_ATP-dep_C"/>
</dbReference>
<feature type="transmembrane region" description="Helical" evidence="18">
    <location>
        <begin position="69"/>
        <end position="95"/>
    </location>
</feature>
<feature type="transmembrane region" description="Helical" evidence="18">
    <location>
        <begin position="307"/>
        <end position="328"/>
    </location>
</feature>
<dbReference type="SUPFAM" id="SSF50249">
    <property type="entry name" value="Nucleic acid-binding proteins"/>
    <property type="match status" value="1"/>
</dbReference>
<dbReference type="HOGENOM" id="CLU_004844_2_0_1"/>
<feature type="domain" description="Major facilitator superfamily (MFS) profile" evidence="21">
    <location>
        <begin position="1"/>
        <end position="188"/>
    </location>
</feature>
<keyword evidence="12" id="KW-0233">DNA recombination</keyword>
<dbReference type="InterPro" id="IPR020846">
    <property type="entry name" value="MFS_dom"/>
</dbReference>
<dbReference type="Gene3D" id="3.30.470.30">
    <property type="entry name" value="DNA ligase/mRNA capping enzyme"/>
    <property type="match status" value="1"/>
</dbReference>
<evidence type="ECO:0000256" key="7">
    <source>
        <dbReference type="ARBA" id="ARBA00022737"/>
    </source>
</evidence>
<dbReference type="PROSITE" id="PS50160">
    <property type="entry name" value="DNA_LIGASE_A3"/>
    <property type="match status" value="1"/>
</dbReference>
<feature type="transmembrane region" description="Helical" evidence="18">
    <location>
        <begin position="240"/>
        <end position="257"/>
    </location>
</feature>
<dbReference type="Pfam" id="PF07690">
    <property type="entry name" value="MFS_1"/>
    <property type="match status" value="1"/>
</dbReference>
<dbReference type="GO" id="GO:0003677">
    <property type="term" value="F:DNA binding"/>
    <property type="evidence" value="ECO:0007669"/>
    <property type="project" value="InterPro"/>
</dbReference>
<accession>F0W495</accession>
<dbReference type="PANTHER" id="PTHR45997">
    <property type="entry name" value="DNA LIGASE 4"/>
    <property type="match status" value="1"/>
</dbReference>
<feature type="domain" description="ATP-dependent DNA ligase family profile" evidence="19">
    <location>
        <begin position="749"/>
        <end position="916"/>
    </location>
</feature>
<dbReference type="PANTHER" id="PTHR45997:SF1">
    <property type="entry name" value="DNA LIGASE 4"/>
    <property type="match status" value="1"/>
</dbReference>
<comment type="subcellular location">
    <subcellularLocation>
        <location evidence="3">Membrane</location>
        <topology evidence="3">Multi-pass membrane protein</topology>
    </subcellularLocation>
    <subcellularLocation>
        <location evidence="2">Nucleus</location>
    </subcellularLocation>
</comment>
<evidence type="ECO:0000256" key="11">
    <source>
        <dbReference type="ARBA" id="ARBA00022842"/>
    </source>
</evidence>
<keyword evidence="10" id="KW-0067">ATP-binding</keyword>
<evidence type="ECO:0000256" key="8">
    <source>
        <dbReference type="ARBA" id="ARBA00022741"/>
    </source>
</evidence>
<dbReference type="Gene3D" id="1.20.1250.20">
    <property type="entry name" value="MFS general substrate transporter like domains"/>
    <property type="match status" value="1"/>
</dbReference>
<dbReference type="InterPro" id="IPR012340">
    <property type="entry name" value="NA-bd_OB-fold"/>
</dbReference>
<comment type="cofactor">
    <cofactor evidence="1">
        <name>Mg(2+)</name>
        <dbReference type="ChEBI" id="CHEBI:18420"/>
    </cofactor>
</comment>
<feature type="region of interest" description="Disordered" evidence="17">
    <location>
        <begin position="1048"/>
        <end position="1071"/>
    </location>
</feature>
<keyword evidence="18" id="KW-1133">Transmembrane helix</keyword>
<dbReference type="InterPro" id="IPR029710">
    <property type="entry name" value="LIG4"/>
</dbReference>
<dbReference type="GO" id="GO:0032807">
    <property type="term" value="C:DNA ligase IV complex"/>
    <property type="evidence" value="ECO:0007669"/>
    <property type="project" value="TreeGrafter"/>
</dbReference>
<dbReference type="GO" id="GO:0003910">
    <property type="term" value="F:DNA ligase (ATP) activity"/>
    <property type="evidence" value="ECO:0007669"/>
    <property type="project" value="InterPro"/>
</dbReference>
<sequence length="1435" mass="161369">MRPENVLYFVSFLDLLGVSMIVPSLGSHIKAMDGGSLFFGVIMSLYGLVQFISAPIAGRLSDVHGRRCILLLCIAGAALGYLLLAMAQSISMLLISRLVSATSKHTLVLVKISMLDHKSFRSSHKDTTASSIGRLNGMANLGFIIGPLLGGYISSWGLSNGFQLTALITVAIFGLNLALVYKVYEDAALSNIVEGLGAQNCDDEVGERIQQSVWYHFVSTIYARYAHTWSFLRSVGPAKWLLVARLLLATAAVMYRTHFSNLLEDKYKSTTQTRGFMLSYMGVLGAVGSHAVGIFTHGKKYSVFSCFYALSFLALSFAESLEALYMWLIPQVISLSILRACTISLQTRYVAQDQIGAFLGLSSSFTSIARTIAPILSGYTYGISVDGVVEKTPKADDKIRLIFTDSLRQQIHGTDMYPFLRLLLPQLDRERTYNLKEKKIAKIYINLLGMTNASRSQDASRLENYNDPTIVQSKSVGDFASVLFEVLELRAPVQRGANAQKSQRTLQYVNELLDELVSGTQPNAYGAEASDEEQDPVQKHEELAVRSLDSTSVQNKQNASTSAHQRTIFFKILMNFPAVEQKWLTRILLKDLKIGLRHERVLKYIHPDAMEMYNHTNDLHRICLELRNSKIRYVPVIEPFQVFSPMLAKRVDFGRCIQEIGTDSFGMEPKLDGERVLCHVQGGKVQFLSRNGINYTELYGPGMSSYVLAQLLEDIDCILDGEMMVWDNMLYRFREFGLLKNVAHSVRENESPNRWLCYVVWDLVYLGSSKSERGDQLVKELLQQVFHEAGQAQAVMGLPLYVRRTLLEKILTPLDHRVTINTHIVVNVKAAQERHDIVMAQVDKEITNGGEGLILKDLNSHYMCGEASRATRRWIKLKPNYAEITTNLDVLILGGYYGTGRRRSGDVSVFLVGVLPQPLNEDMILKASTLDELPPFYTFAKIGTGYNLEELAQMRRELEPYWQPWDSNNIPPHFSGWQAMRSDLRPDVWIDPRRSKVLEVYGFELTYSTFYKTRLTLRFPRCHAIRNDKSWYECSTLQDLSIAQGSSPKRSAADVTIGHQAKKRATQPRRPLQDKIVAPEYTQAKLENVPKKFDIFRDNEFCVLPGRYSSQDSGLTRDAIAAVLSPMRKDETKFTNEAQVFPELTKQQVEQVIHCFGGRLVQNPVEDSTTFVVASSAKGLKFENLKRQGHFNVLNFRYILKCVADGTMMPIGARDFLFATESTQAALAESYDQYGDHYTTPISVDELRQLIKDMELSQKVSDEFACWQRRMKAELSAEEQEVMDYEYSILCHCVVYVDQFDSIGDTTASSQMDECGVLGLAAQQLQLYGALVTTSIDSSVTHIVIDRQHRVEKLRPIVQAIRRGGVPEPPVVPLEWVQASIQEGVQLPVDLCNQSASKTEETSNVVLLRAFPSQLELSGCKDSKALFKEDNAFSS</sequence>
<evidence type="ECO:0000256" key="14">
    <source>
        <dbReference type="ARBA" id="ARBA00023242"/>
    </source>
</evidence>
<dbReference type="InterPro" id="IPR016059">
    <property type="entry name" value="DNA_ligase_ATP-dep_CS"/>
</dbReference>
<dbReference type="InterPro" id="IPR012310">
    <property type="entry name" value="DNA_ligase_ATP-dep_cent"/>
</dbReference>
<dbReference type="PROSITE" id="PS50850">
    <property type="entry name" value="MFS"/>
    <property type="match status" value="1"/>
</dbReference>
<dbReference type="InterPro" id="IPR036420">
    <property type="entry name" value="BRCT_dom_sf"/>
</dbReference>
<keyword evidence="18" id="KW-0812">Transmembrane</keyword>
<dbReference type="GO" id="GO:0022857">
    <property type="term" value="F:transmembrane transporter activity"/>
    <property type="evidence" value="ECO:0007669"/>
    <property type="project" value="InterPro"/>
</dbReference>
<evidence type="ECO:0000256" key="6">
    <source>
        <dbReference type="ARBA" id="ARBA00022723"/>
    </source>
</evidence>
<dbReference type="InterPro" id="IPR036259">
    <property type="entry name" value="MFS_trans_sf"/>
</dbReference>
<dbReference type="SUPFAM" id="SSF52113">
    <property type="entry name" value="BRCT domain"/>
    <property type="match status" value="2"/>
</dbReference>
<feature type="transmembrane region" description="Helical" evidence="18">
    <location>
        <begin position="277"/>
        <end position="295"/>
    </location>
</feature>
<keyword evidence="5 22" id="KW-0436">Ligase</keyword>
<evidence type="ECO:0000259" key="21">
    <source>
        <dbReference type="PROSITE" id="PS50850"/>
    </source>
</evidence>
<evidence type="ECO:0000256" key="16">
    <source>
        <dbReference type="ARBA" id="ARBA00031942"/>
    </source>
</evidence>
<dbReference type="GO" id="GO:0046872">
    <property type="term" value="F:metal ion binding"/>
    <property type="evidence" value="ECO:0007669"/>
    <property type="project" value="UniProtKB-KW"/>
</dbReference>
<feature type="transmembrane region" description="Helical" evidence="18">
    <location>
        <begin position="37"/>
        <end position="57"/>
    </location>
</feature>
<feature type="transmembrane region" description="Helical" evidence="18">
    <location>
        <begin position="6"/>
        <end position="25"/>
    </location>
</feature>
<dbReference type="InterPro" id="IPR001357">
    <property type="entry name" value="BRCT_dom"/>
</dbReference>
<dbReference type="InterPro" id="IPR036599">
    <property type="entry name" value="DNA_ligase_N_sf"/>
</dbReference>
<evidence type="ECO:0000256" key="10">
    <source>
        <dbReference type="ARBA" id="ARBA00022840"/>
    </source>
</evidence>
<dbReference type="GO" id="GO:0006303">
    <property type="term" value="P:double-strand break repair via nonhomologous end joining"/>
    <property type="evidence" value="ECO:0007669"/>
    <property type="project" value="TreeGrafter"/>
</dbReference>
<feature type="domain" description="BRCT" evidence="20">
    <location>
        <begin position="1136"/>
        <end position="1210"/>
    </location>
</feature>
<dbReference type="EMBL" id="FR824061">
    <property type="protein sequence ID" value="CCA15911.1"/>
    <property type="molecule type" value="Genomic_DNA"/>
</dbReference>
<proteinExistence type="inferred from homology"/>
<keyword evidence="9" id="KW-0227">DNA damage</keyword>
<evidence type="ECO:0000256" key="3">
    <source>
        <dbReference type="ARBA" id="ARBA00004141"/>
    </source>
</evidence>
<evidence type="ECO:0000256" key="13">
    <source>
        <dbReference type="ARBA" id="ARBA00023204"/>
    </source>
</evidence>
<dbReference type="Pfam" id="PF01068">
    <property type="entry name" value="DNA_ligase_A_M"/>
    <property type="match status" value="1"/>
</dbReference>
<name>F0W495_9STRA</name>
<dbReference type="GO" id="GO:0006297">
    <property type="term" value="P:nucleotide-excision repair, DNA gap filling"/>
    <property type="evidence" value="ECO:0007669"/>
    <property type="project" value="TreeGrafter"/>
</dbReference>
<evidence type="ECO:0000256" key="17">
    <source>
        <dbReference type="SAM" id="MobiDB-lite"/>
    </source>
</evidence>
<evidence type="ECO:0000256" key="18">
    <source>
        <dbReference type="SAM" id="Phobius"/>
    </source>
</evidence>
<gene>
    <name evidence="22" type="primary">AlNc14C16G1769</name>
    <name evidence="22" type="ORF">ALNC14_020540</name>
</gene>
<keyword evidence="18" id="KW-0472">Membrane</keyword>
<feature type="domain" description="BRCT" evidence="20">
    <location>
        <begin position="1325"/>
        <end position="1390"/>
    </location>
</feature>
<protein>
    <recommendedName>
        <fullName evidence="16">DNA ligase IV</fullName>
    </recommendedName>
    <alternativeName>
        <fullName evidence="15">Polydeoxyribonucleotide synthase [ATP] 4</fullName>
    </alternativeName>
</protein>
<evidence type="ECO:0000259" key="19">
    <source>
        <dbReference type="PROSITE" id="PS50160"/>
    </source>
</evidence>
<keyword evidence="6" id="KW-0479">Metal-binding</keyword>
<dbReference type="GO" id="GO:0006310">
    <property type="term" value="P:DNA recombination"/>
    <property type="evidence" value="ECO:0007669"/>
    <property type="project" value="UniProtKB-KW"/>
</dbReference>
<dbReference type="SUPFAM" id="SSF56091">
    <property type="entry name" value="DNA ligase/mRNA capping enzyme, catalytic domain"/>
    <property type="match status" value="1"/>
</dbReference>
<dbReference type="GO" id="GO:0005524">
    <property type="term" value="F:ATP binding"/>
    <property type="evidence" value="ECO:0007669"/>
    <property type="project" value="UniProtKB-KW"/>
</dbReference>
<dbReference type="CDD" id="cd07903">
    <property type="entry name" value="Adenylation_DNA_ligase_IV"/>
    <property type="match status" value="1"/>
</dbReference>
<evidence type="ECO:0000256" key="1">
    <source>
        <dbReference type="ARBA" id="ARBA00001946"/>
    </source>
</evidence>
<dbReference type="Gene3D" id="1.10.3260.10">
    <property type="entry name" value="DNA ligase, ATP-dependent, N-terminal domain"/>
    <property type="match status" value="1"/>
</dbReference>
<feature type="transmembrane region" description="Helical" evidence="18">
    <location>
        <begin position="164"/>
        <end position="184"/>
    </location>
</feature>
<dbReference type="Gene3D" id="3.40.50.10190">
    <property type="entry name" value="BRCT domain"/>
    <property type="match status" value="2"/>
</dbReference>
<evidence type="ECO:0000256" key="2">
    <source>
        <dbReference type="ARBA" id="ARBA00004123"/>
    </source>
</evidence>
<dbReference type="Gene3D" id="2.40.50.140">
    <property type="entry name" value="Nucleic acid-binding proteins"/>
    <property type="match status" value="1"/>
</dbReference>
<dbReference type="CDD" id="cd07968">
    <property type="entry name" value="OBF_DNA_ligase_IV"/>
    <property type="match status" value="1"/>
</dbReference>
<dbReference type="Pfam" id="PF04679">
    <property type="entry name" value="DNA_ligase_A_C"/>
    <property type="match status" value="1"/>
</dbReference>
<dbReference type="InterPro" id="IPR044125">
    <property type="entry name" value="Adenylation_DNA_ligase_IV"/>
</dbReference>
<comment type="similarity">
    <text evidence="4">Belongs to the ATP-dependent DNA ligase family.</text>
</comment>
<dbReference type="InterPro" id="IPR012308">
    <property type="entry name" value="DNA_ligase_ATP-dep_N"/>
</dbReference>
<evidence type="ECO:0000256" key="15">
    <source>
        <dbReference type="ARBA" id="ARBA00030676"/>
    </source>
</evidence>
<reference evidence="22" key="2">
    <citation type="submission" date="2011-02" db="EMBL/GenBank/DDBJ databases">
        <authorList>
            <person name="MacLean D."/>
        </authorList>
    </citation>
    <scope>NUCLEOTIDE SEQUENCE</scope>
</reference>
<evidence type="ECO:0000256" key="9">
    <source>
        <dbReference type="ARBA" id="ARBA00022763"/>
    </source>
</evidence>
<keyword evidence="7" id="KW-0677">Repeat</keyword>
<organism evidence="22">
    <name type="scientific">Albugo laibachii Nc14</name>
    <dbReference type="NCBI Taxonomy" id="890382"/>
    <lineage>
        <taxon>Eukaryota</taxon>
        <taxon>Sar</taxon>
        <taxon>Stramenopiles</taxon>
        <taxon>Oomycota</taxon>
        <taxon>Peronosporomycetes</taxon>
        <taxon>Albuginales</taxon>
        <taxon>Albuginaceae</taxon>
        <taxon>Albugo</taxon>
    </lineage>
</organism>
<dbReference type="SUPFAM" id="SSF103473">
    <property type="entry name" value="MFS general substrate transporter"/>
    <property type="match status" value="1"/>
</dbReference>
<evidence type="ECO:0000259" key="20">
    <source>
        <dbReference type="PROSITE" id="PS50172"/>
    </source>
</evidence>
<dbReference type="Pfam" id="PF04675">
    <property type="entry name" value="DNA_ligase_A_N"/>
    <property type="match status" value="1"/>
</dbReference>
<dbReference type="PROSITE" id="PS50172">
    <property type="entry name" value="BRCT"/>
    <property type="match status" value="2"/>
</dbReference>
<dbReference type="GO" id="GO:0016020">
    <property type="term" value="C:membrane"/>
    <property type="evidence" value="ECO:0007669"/>
    <property type="project" value="UniProtKB-SubCell"/>
</dbReference>